<organism evidence="1 2">
    <name type="scientific">Steccherinum ochraceum</name>
    <dbReference type="NCBI Taxonomy" id="92696"/>
    <lineage>
        <taxon>Eukaryota</taxon>
        <taxon>Fungi</taxon>
        <taxon>Dikarya</taxon>
        <taxon>Basidiomycota</taxon>
        <taxon>Agaricomycotina</taxon>
        <taxon>Agaricomycetes</taxon>
        <taxon>Polyporales</taxon>
        <taxon>Steccherinaceae</taxon>
        <taxon>Steccherinum</taxon>
    </lineage>
</organism>
<evidence type="ECO:0000313" key="1">
    <source>
        <dbReference type="EMBL" id="TCD64935.1"/>
    </source>
</evidence>
<proteinExistence type="predicted"/>
<dbReference type="Proteomes" id="UP000292702">
    <property type="component" value="Unassembled WGS sequence"/>
</dbReference>
<name>A0A4R0RGV4_9APHY</name>
<evidence type="ECO:0008006" key="3">
    <source>
        <dbReference type="Google" id="ProtNLM"/>
    </source>
</evidence>
<comment type="caution">
    <text evidence="1">The sequence shown here is derived from an EMBL/GenBank/DDBJ whole genome shotgun (WGS) entry which is preliminary data.</text>
</comment>
<dbReference type="EMBL" id="RWJN01000207">
    <property type="protein sequence ID" value="TCD64935.1"/>
    <property type="molecule type" value="Genomic_DNA"/>
</dbReference>
<sequence>MMRRLRWLALDSINLSSTHPLIFQTFTLFPALEYLALENVQYSRYAQLARLASAVRARKLYLWNALRVTPRALLDVPEGTTLDGNLSLLSPHLTDISISIPWPQLIQFVKSWTFASAPVGPLHIRFYTTAEWTEEGALGLIVQNAFAAVAEIFKRIRRLSPEHPFSVTTTVSSKTGDTVNLRRGKQIRNQFWKSR</sequence>
<gene>
    <name evidence="1" type="ORF">EIP91_003432</name>
</gene>
<accession>A0A4R0RGV4</accession>
<protein>
    <recommendedName>
        <fullName evidence="3">F-box domain-containing protein</fullName>
    </recommendedName>
</protein>
<keyword evidence="2" id="KW-1185">Reference proteome</keyword>
<evidence type="ECO:0000313" key="2">
    <source>
        <dbReference type="Proteomes" id="UP000292702"/>
    </source>
</evidence>
<dbReference type="AlphaFoldDB" id="A0A4R0RGV4"/>
<reference evidence="1 2" key="1">
    <citation type="submission" date="2018-11" db="EMBL/GenBank/DDBJ databases">
        <title>Genome assembly of Steccherinum ochraceum LE-BIN_3174, the white-rot fungus of the Steccherinaceae family (The Residual Polyporoid clade, Polyporales, Basidiomycota).</title>
        <authorList>
            <person name="Fedorova T.V."/>
            <person name="Glazunova O.A."/>
            <person name="Landesman E.O."/>
            <person name="Moiseenko K.V."/>
            <person name="Psurtseva N.V."/>
            <person name="Savinova O.S."/>
            <person name="Shakhova N.V."/>
            <person name="Tyazhelova T.V."/>
            <person name="Vasina D.V."/>
        </authorList>
    </citation>
    <scope>NUCLEOTIDE SEQUENCE [LARGE SCALE GENOMIC DNA]</scope>
    <source>
        <strain evidence="1 2">LE-BIN_3174</strain>
    </source>
</reference>